<dbReference type="PANTHER" id="PTHR33103:SF19">
    <property type="entry name" value="OS09G0544700 PROTEIN"/>
    <property type="match status" value="1"/>
</dbReference>
<dbReference type="EnsemblPlants" id="Pp3c19_1040V3.2">
    <property type="protein sequence ID" value="Pp3c19_1040V3.2"/>
    <property type="gene ID" value="Pp3c19_1040"/>
</dbReference>
<dbReference type="AlphaFoldDB" id="A9TDA8"/>
<reference evidence="2" key="3">
    <citation type="submission" date="2020-12" db="UniProtKB">
        <authorList>
            <consortium name="EnsemblPlants"/>
        </authorList>
    </citation>
    <scope>IDENTIFICATION</scope>
</reference>
<dbReference type="OMA" id="MEAKATC"/>
<dbReference type="Pfam" id="PF05056">
    <property type="entry name" value="DUF674"/>
    <property type="match status" value="1"/>
</dbReference>
<dbReference type="Gramene" id="Pp3c19_1040V3.1">
    <property type="protein sequence ID" value="Pp3c19_1040V3.1"/>
    <property type="gene ID" value="Pp3c19_1040"/>
</dbReference>
<dbReference type="eggNOG" id="KOG0017">
    <property type="taxonomic scope" value="Eukaryota"/>
</dbReference>
<accession>A9TDA8</accession>
<protein>
    <submittedName>
        <fullName evidence="1 2">Uncharacterized protein</fullName>
    </submittedName>
</protein>
<dbReference type="EnsemblPlants" id="Pp3c19_1040V3.1">
    <property type="protein sequence ID" value="Pp3c19_1040V3.1"/>
    <property type="gene ID" value="Pp3c19_1040"/>
</dbReference>
<name>A9TDA8_PHYPA</name>
<sequence length="272" mass="29654">MAETVGNGAATATSTTTFEVSVLRCRKTGRVLLLEAGKDFVDTLFSFLLLPIGIIIHMLKNAGGRVKALDLGISSLHKSVEKLDRSFLHVDKASLTQIRPAVVDTCVSTGLLQCLEAGETKPRPATFELPGVYYRTNCVCYGSQNKLSSTRGTRCTHGCGTYNQEMRLLSGDRESLEKGILDKLVHDLDLEKATCSSDRGFVRENVTYMVTDNLEVMPSTTVRCIQVLNKLKVATLADLESTDVSIGIIEILQLLQAALSSSTCLDDIFTKK</sequence>
<keyword evidence="3" id="KW-1185">Reference proteome</keyword>
<dbReference type="Proteomes" id="UP000006727">
    <property type="component" value="Chromosome 19"/>
</dbReference>
<dbReference type="STRING" id="3218.A9TDA8"/>
<evidence type="ECO:0000313" key="3">
    <source>
        <dbReference type="Proteomes" id="UP000006727"/>
    </source>
</evidence>
<proteinExistence type="predicted"/>
<reference evidence="1 3" key="2">
    <citation type="journal article" date="2018" name="Plant J.">
        <title>The Physcomitrella patens chromosome-scale assembly reveals moss genome structure and evolution.</title>
        <authorList>
            <person name="Lang D."/>
            <person name="Ullrich K.K."/>
            <person name="Murat F."/>
            <person name="Fuchs J."/>
            <person name="Jenkins J."/>
            <person name="Haas F.B."/>
            <person name="Piednoel M."/>
            <person name="Gundlach H."/>
            <person name="Van Bel M."/>
            <person name="Meyberg R."/>
            <person name="Vives C."/>
            <person name="Morata J."/>
            <person name="Symeonidi A."/>
            <person name="Hiss M."/>
            <person name="Muchero W."/>
            <person name="Kamisugi Y."/>
            <person name="Saleh O."/>
            <person name="Blanc G."/>
            <person name="Decker E.L."/>
            <person name="van Gessel N."/>
            <person name="Grimwood J."/>
            <person name="Hayes R.D."/>
            <person name="Graham S.W."/>
            <person name="Gunter L.E."/>
            <person name="McDaniel S.F."/>
            <person name="Hoernstein S.N.W."/>
            <person name="Larsson A."/>
            <person name="Li F.W."/>
            <person name="Perroud P.F."/>
            <person name="Phillips J."/>
            <person name="Ranjan P."/>
            <person name="Rokshar D.S."/>
            <person name="Rothfels C.J."/>
            <person name="Schneider L."/>
            <person name="Shu S."/>
            <person name="Stevenson D.W."/>
            <person name="Thummler F."/>
            <person name="Tillich M."/>
            <person name="Villarreal Aguilar J.C."/>
            <person name="Widiez T."/>
            <person name="Wong G.K."/>
            <person name="Wymore A."/>
            <person name="Zhang Y."/>
            <person name="Zimmer A.D."/>
            <person name="Quatrano R.S."/>
            <person name="Mayer K.F.X."/>
            <person name="Goodstein D."/>
            <person name="Casacuberta J.M."/>
            <person name="Vandepoele K."/>
            <person name="Reski R."/>
            <person name="Cuming A.C."/>
            <person name="Tuskan G.A."/>
            <person name="Maumus F."/>
            <person name="Salse J."/>
            <person name="Schmutz J."/>
            <person name="Rensing S.A."/>
        </authorList>
    </citation>
    <scope>NUCLEOTIDE SEQUENCE [LARGE SCALE GENOMIC DNA]</scope>
    <source>
        <strain evidence="2 3">cv. Gransden 2004</strain>
    </source>
</reference>
<evidence type="ECO:0000313" key="1">
    <source>
        <dbReference type="EMBL" id="PNR33704.1"/>
    </source>
</evidence>
<dbReference type="RefSeq" id="XP_024403708.1">
    <property type="nucleotide sequence ID" value="XM_024547940.2"/>
</dbReference>
<dbReference type="FunCoup" id="A9TDA8">
    <property type="interactions" value="67"/>
</dbReference>
<dbReference type="HOGENOM" id="CLU_030757_3_1_1"/>
<gene>
    <name evidence="2" type="primary">LOC112295907</name>
    <name evidence="1" type="ORF">PHYPA_023520</name>
</gene>
<dbReference type="Gramene" id="Pp3c19_1040V3.2">
    <property type="protein sequence ID" value="Pp3c19_1040V3.2"/>
    <property type="gene ID" value="Pp3c19_1040"/>
</dbReference>
<dbReference type="EMBL" id="ABEU02000019">
    <property type="protein sequence ID" value="PNR33704.1"/>
    <property type="molecule type" value="Genomic_DNA"/>
</dbReference>
<dbReference type="InterPro" id="IPR007750">
    <property type="entry name" value="DUF674"/>
</dbReference>
<reference evidence="1 3" key="1">
    <citation type="journal article" date="2008" name="Science">
        <title>The Physcomitrella genome reveals evolutionary insights into the conquest of land by plants.</title>
        <authorList>
            <person name="Rensing S."/>
            <person name="Lang D."/>
            <person name="Zimmer A."/>
            <person name="Terry A."/>
            <person name="Salamov A."/>
            <person name="Shapiro H."/>
            <person name="Nishiyama T."/>
            <person name="Perroud P.-F."/>
            <person name="Lindquist E."/>
            <person name="Kamisugi Y."/>
            <person name="Tanahashi T."/>
            <person name="Sakakibara K."/>
            <person name="Fujita T."/>
            <person name="Oishi K."/>
            <person name="Shin-I T."/>
            <person name="Kuroki Y."/>
            <person name="Toyoda A."/>
            <person name="Suzuki Y."/>
            <person name="Hashimoto A."/>
            <person name="Yamaguchi K."/>
            <person name="Sugano A."/>
            <person name="Kohara Y."/>
            <person name="Fujiyama A."/>
            <person name="Anterola A."/>
            <person name="Aoki S."/>
            <person name="Ashton N."/>
            <person name="Barbazuk W.B."/>
            <person name="Barker E."/>
            <person name="Bennetzen J."/>
            <person name="Bezanilla M."/>
            <person name="Blankenship R."/>
            <person name="Cho S.H."/>
            <person name="Dutcher S."/>
            <person name="Estelle M."/>
            <person name="Fawcett J.A."/>
            <person name="Gundlach H."/>
            <person name="Hanada K."/>
            <person name="Heyl A."/>
            <person name="Hicks K.A."/>
            <person name="Hugh J."/>
            <person name="Lohr M."/>
            <person name="Mayer K."/>
            <person name="Melkozernov A."/>
            <person name="Murata T."/>
            <person name="Nelson D."/>
            <person name="Pils B."/>
            <person name="Prigge M."/>
            <person name="Reiss B."/>
            <person name="Renner T."/>
            <person name="Rombauts S."/>
            <person name="Rushton P."/>
            <person name="Sanderfoot A."/>
            <person name="Schween G."/>
            <person name="Shiu S.-H."/>
            <person name="Stueber K."/>
            <person name="Theodoulou F.L."/>
            <person name="Tu H."/>
            <person name="Van de Peer Y."/>
            <person name="Verrier P.J."/>
            <person name="Waters E."/>
            <person name="Wood A."/>
            <person name="Yang L."/>
            <person name="Cove D."/>
            <person name="Cuming A."/>
            <person name="Hasebe M."/>
            <person name="Lucas S."/>
            <person name="Mishler D.B."/>
            <person name="Reski R."/>
            <person name="Grigoriev I."/>
            <person name="Quatrano R.S."/>
            <person name="Boore J.L."/>
        </authorList>
    </citation>
    <scope>NUCLEOTIDE SEQUENCE [LARGE SCALE GENOMIC DNA]</scope>
    <source>
        <strain evidence="2 3">cv. Gransden 2004</strain>
    </source>
</reference>
<evidence type="ECO:0000313" key="2">
    <source>
        <dbReference type="EnsemblPlants" id="Pp3c19_1040V3.1"/>
    </source>
</evidence>
<dbReference type="PANTHER" id="PTHR33103">
    <property type="entry name" value="OS01G0153900 PROTEIN"/>
    <property type="match status" value="1"/>
</dbReference>
<dbReference type="GeneID" id="112295907"/>
<dbReference type="PaxDb" id="3218-PP1S208_116V6.1"/>
<organism evidence="1">
    <name type="scientific">Physcomitrium patens</name>
    <name type="common">Spreading-leaved earth moss</name>
    <name type="synonym">Physcomitrella patens</name>
    <dbReference type="NCBI Taxonomy" id="3218"/>
    <lineage>
        <taxon>Eukaryota</taxon>
        <taxon>Viridiplantae</taxon>
        <taxon>Streptophyta</taxon>
        <taxon>Embryophyta</taxon>
        <taxon>Bryophyta</taxon>
        <taxon>Bryophytina</taxon>
        <taxon>Bryopsida</taxon>
        <taxon>Funariidae</taxon>
        <taxon>Funariales</taxon>
        <taxon>Funariaceae</taxon>
        <taxon>Physcomitrium</taxon>
    </lineage>
</organism>